<comment type="caution">
    <text evidence="1">The sequence shown here is derived from an EMBL/GenBank/DDBJ whole genome shotgun (WGS) entry which is preliminary data.</text>
</comment>
<organism evidence="1 2">
    <name type="scientific">Kickxella alabastrina</name>
    <dbReference type="NCBI Taxonomy" id="61397"/>
    <lineage>
        <taxon>Eukaryota</taxon>
        <taxon>Fungi</taxon>
        <taxon>Fungi incertae sedis</taxon>
        <taxon>Zoopagomycota</taxon>
        <taxon>Kickxellomycotina</taxon>
        <taxon>Kickxellomycetes</taxon>
        <taxon>Kickxellales</taxon>
        <taxon>Kickxellaceae</taxon>
        <taxon>Kickxella</taxon>
    </lineage>
</organism>
<proteinExistence type="predicted"/>
<protein>
    <submittedName>
        <fullName evidence="1">Uncharacterized protein</fullName>
    </submittedName>
</protein>
<name>A0ACC1IWH3_9FUNG</name>
<keyword evidence="2" id="KW-1185">Reference proteome</keyword>
<evidence type="ECO:0000313" key="2">
    <source>
        <dbReference type="Proteomes" id="UP001150581"/>
    </source>
</evidence>
<dbReference type="EMBL" id="JANBPG010000007">
    <property type="protein sequence ID" value="KAJ1902065.1"/>
    <property type="molecule type" value="Genomic_DNA"/>
</dbReference>
<accession>A0ACC1IWH3</accession>
<evidence type="ECO:0000313" key="1">
    <source>
        <dbReference type="EMBL" id="KAJ1902065.1"/>
    </source>
</evidence>
<gene>
    <name evidence="1" type="ORF">LPJ66_000314</name>
</gene>
<sequence>MPMPVPGPMPVRVAPTHPSNSFAPAPPVGGDYSLRRIIELYGEQADLLRVVLSAKTEQDRARAEYERRVQEEWRYETRRVEFEMMLHGNYFKQQEREYEQQQQQQNRHMGVVVSGGMHREIHSPIGPLQQQQQQQPPLSLPPQGAHHHPQTPAMATPAGYGSSSHDHYRNVRSYHHPDTPGGLDGRSPNPFAFFKMPLGAPLHHPSAYSPQQKPRPPMRDRKVAPAISGLSVRIVDHGGNIDGNVPQSAPVDGPAAQAKRKISHDEVIMALRRKVMAKSGSNNNSGGFGGYSAAAEQTLAAASAATSTVSAPVSATAAAVARQSSLGIITNVAEDVDVEEAVALSSSSSESSDASVLAAINEGRRGDQQQQQRLPSISDMLESESGRSS</sequence>
<dbReference type="Proteomes" id="UP001150581">
    <property type="component" value="Unassembled WGS sequence"/>
</dbReference>
<reference evidence="1" key="1">
    <citation type="submission" date="2022-07" db="EMBL/GenBank/DDBJ databases">
        <title>Phylogenomic reconstructions and comparative analyses of Kickxellomycotina fungi.</title>
        <authorList>
            <person name="Reynolds N.K."/>
            <person name="Stajich J.E."/>
            <person name="Barry K."/>
            <person name="Grigoriev I.V."/>
            <person name="Crous P."/>
            <person name="Smith M.E."/>
        </authorList>
    </citation>
    <scope>NUCLEOTIDE SEQUENCE</scope>
    <source>
        <strain evidence="1">Benny 63K</strain>
    </source>
</reference>